<gene>
    <name evidence="2" type="ORF">SAMN05444358_103225</name>
</gene>
<proteinExistence type="predicted"/>
<keyword evidence="3" id="KW-1185">Reference proteome</keyword>
<organism evidence="2 3">
    <name type="scientific">Ruegeria halocynthiae</name>
    <dbReference type="NCBI Taxonomy" id="985054"/>
    <lineage>
        <taxon>Bacteria</taxon>
        <taxon>Pseudomonadati</taxon>
        <taxon>Pseudomonadota</taxon>
        <taxon>Alphaproteobacteria</taxon>
        <taxon>Rhodobacterales</taxon>
        <taxon>Roseobacteraceae</taxon>
        <taxon>Ruegeria</taxon>
    </lineage>
</organism>
<keyword evidence="1" id="KW-1133">Transmembrane helix</keyword>
<keyword evidence="1" id="KW-0812">Transmembrane</keyword>
<evidence type="ECO:0000313" key="2">
    <source>
        <dbReference type="EMBL" id="SDX16614.1"/>
    </source>
</evidence>
<evidence type="ECO:0000313" key="3">
    <source>
        <dbReference type="Proteomes" id="UP000183400"/>
    </source>
</evidence>
<name>A0A1H2ZIL9_9RHOB</name>
<dbReference type="AlphaFoldDB" id="A0A1H2ZIL9"/>
<feature type="transmembrane region" description="Helical" evidence="1">
    <location>
        <begin position="12"/>
        <end position="32"/>
    </location>
</feature>
<dbReference type="STRING" id="985054.SAMN05444358_103225"/>
<reference evidence="3" key="1">
    <citation type="submission" date="2016-10" db="EMBL/GenBank/DDBJ databases">
        <authorList>
            <person name="Varghese N."/>
            <person name="Submissions S."/>
        </authorList>
    </citation>
    <scope>NUCLEOTIDE SEQUENCE [LARGE SCALE GENOMIC DNA]</scope>
    <source>
        <strain evidence="3">DSM 27839</strain>
    </source>
</reference>
<protein>
    <submittedName>
        <fullName evidence="2">Uncharacterized protein</fullName>
    </submittedName>
</protein>
<keyword evidence="1" id="KW-0472">Membrane</keyword>
<accession>A0A1H2ZIL9</accession>
<dbReference type="Proteomes" id="UP000183400">
    <property type="component" value="Unassembled WGS sequence"/>
</dbReference>
<dbReference type="EMBL" id="FNNP01000003">
    <property type="protein sequence ID" value="SDX16614.1"/>
    <property type="molecule type" value="Genomic_DNA"/>
</dbReference>
<evidence type="ECO:0000256" key="1">
    <source>
        <dbReference type="SAM" id="Phobius"/>
    </source>
</evidence>
<sequence>MTITSSEIFEGVNAVAQLGMAVVVGLGVWIAYKQLHSWKDQVAYQKRSEAAENLLSKAIYVSDEIRALRSPYDQIPIDKVDDKTFALERRYNRFVEKNDLFENLRKAQVKAEAVLGNDEVGKKIDVLFQVRNEVLTAIDMLISEAQSPSTGPRDRTFEQELRWTVHGTYSEKYDPLGMRQLETLGELKQLLRSEISPN</sequence>